<name>A0A2U1EWC2_9PSEU</name>
<feature type="region of interest" description="Disordered" evidence="1">
    <location>
        <begin position="295"/>
        <end position="409"/>
    </location>
</feature>
<evidence type="ECO:0000313" key="2">
    <source>
        <dbReference type="EMBL" id="PVZ04227.1"/>
    </source>
</evidence>
<dbReference type="EMBL" id="QEKW01000018">
    <property type="protein sequence ID" value="PVZ04227.1"/>
    <property type="molecule type" value="Genomic_DNA"/>
</dbReference>
<feature type="compositionally biased region" description="Basic residues" evidence="1">
    <location>
        <begin position="375"/>
        <end position="384"/>
    </location>
</feature>
<feature type="compositionally biased region" description="Polar residues" evidence="1">
    <location>
        <begin position="400"/>
        <end position="409"/>
    </location>
</feature>
<sequence>MSRRRNIDWVAVQQAALHDQIRHADLLELGVLSSTIARKVQAKVWGRSAFGVISLSGPPRTRDQELAAAVLYGGPGAVLSGAAAARLHGLERLPQEAEGTALVLVEHGRHRVSRGPITVERTHRVPEAQLVRDLPVAPLPRAVVDAARRLGDTDAIRALLAEAVQRRLTTPRELRSELEEGCGRGTARVRPVLTEIEDGVRSVPEAWARTLAASIPDLPPMMWNRRIVTADRAWLADPDGWLDDVGLAWEIHSFRHHADPEAFDATMRRQARMTGHDVHVVAHTPRQLRDDRAQVARISSPLTRRRLAGRAPPSACSGPRDAPSEGSEGVPRCFPRTQGVPRSSGAPPRARSRGVPCCLPRSQGVPRCSTAHPAPRTRHRAAHPRTHDDPSRRCREGSSVGCQLTRGSN</sequence>
<dbReference type="AlphaFoldDB" id="A0A2U1EWC2"/>
<dbReference type="OrthoDB" id="4870610at2"/>
<dbReference type="RefSeq" id="WP_116710643.1">
    <property type="nucleotide sequence ID" value="NZ_QEKW01000018.1"/>
</dbReference>
<keyword evidence="3" id="KW-1185">Reference proteome</keyword>
<evidence type="ECO:0000313" key="3">
    <source>
        <dbReference type="Proteomes" id="UP000245639"/>
    </source>
</evidence>
<evidence type="ECO:0000256" key="1">
    <source>
        <dbReference type="SAM" id="MobiDB-lite"/>
    </source>
</evidence>
<protein>
    <submittedName>
        <fullName evidence="2">Uncharacterized protein</fullName>
    </submittedName>
</protein>
<feature type="compositionally biased region" description="Basic and acidic residues" evidence="1">
    <location>
        <begin position="385"/>
        <end position="396"/>
    </location>
</feature>
<accession>A0A2U1EWC2</accession>
<dbReference type="Proteomes" id="UP000245639">
    <property type="component" value="Unassembled WGS sequence"/>
</dbReference>
<proteinExistence type="predicted"/>
<comment type="caution">
    <text evidence="2">The sequence shown here is derived from an EMBL/GenBank/DDBJ whole genome shotgun (WGS) entry which is preliminary data.</text>
</comment>
<reference evidence="2 3" key="1">
    <citation type="submission" date="2018-04" db="EMBL/GenBank/DDBJ databases">
        <title>Genomic Encyclopedia of Type Strains, Phase IV (KMG-IV): sequencing the most valuable type-strain genomes for metagenomic binning, comparative biology and taxonomic classification.</title>
        <authorList>
            <person name="Goeker M."/>
        </authorList>
    </citation>
    <scope>NUCLEOTIDE SEQUENCE [LARGE SCALE GENOMIC DNA]</scope>
    <source>
        <strain evidence="2 3">DSM 45771</strain>
    </source>
</reference>
<gene>
    <name evidence="2" type="ORF">C8D89_11814</name>
</gene>
<organism evidence="2 3">
    <name type="scientific">Actinomycetospora cinnamomea</name>
    <dbReference type="NCBI Taxonomy" id="663609"/>
    <lineage>
        <taxon>Bacteria</taxon>
        <taxon>Bacillati</taxon>
        <taxon>Actinomycetota</taxon>
        <taxon>Actinomycetes</taxon>
        <taxon>Pseudonocardiales</taxon>
        <taxon>Pseudonocardiaceae</taxon>
        <taxon>Actinomycetospora</taxon>
    </lineage>
</organism>